<feature type="compositionally biased region" description="Basic and acidic residues" evidence="1">
    <location>
        <begin position="80"/>
        <end position="94"/>
    </location>
</feature>
<name>A0ABQ8TKZ5_PERAM</name>
<dbReference type="InterPro" id="IPR041426">
    <property type="entry name" value="Mos1_HTH"/>
</dbReference>
<gene>
    <name evidence="3" type="ORF">ANN_13278</name>
</gene>
<dbReference type="PANTHER" id="PTHR46060">
    <property type="entry name" value="MARINER MOS1 TRANSPOSASE-LIKE PROTEIN"/>
    <property type="match status" value="1"/>
</dbReference>
<evidence type="ECO:0000313" key="4">
    <source>
        <dbReference type="Proteomes" id="UP001148838"/>
    </source>
</evidence>
<dbReference type="InterPro" id="IPR052709">
    <property type="entry name" value="Transposase-MT_Hybrid"/>
</dbReference>
<comment type="caution">
    <text evidence="3">The sequence shown here is derived from an EMBL/GenBank/DDBJ whole genome shotgun (WGS) entry which is preliminary data.</text>
</comment>
<keyword evidence="4" id="KW-1185">Reference proteome</keyword>
<reference evidence="3 4" key="1">
    <citation type="journal article" date="2022" name="Allergy">
        <title>Genome assembly and annotation of Periplaneta americana reveal a comprehensive cockroach allergen profile.</title>
        <authorList>
            <person name="Wang L."/>
            <person name="Xiong Q."/>
            <person name="Saelim N."/>
            <person name="Wang L."/>
            <person name="Nong W."/>
            <person name="Wan A.T."/>
            <person name="Shi M."/>
            <person name="Liu X."/>
            <person name="Cao Q."/>
            <person name="Hui J.H.L."/>
            <person name="Sookrung N."/>
            <person name="Leung T.F."/>
            <person name="Tungtrongchitr A."/>
            <person name="Tsui S.K.W."/>
        </authorList>
    </citation>
    <scope>NUCLEOTIDE SEQUENCE [LARGE SCALE GENOMIC DNA]</scope>
    <source>
        <strain evidence="3">PWHHKU_190912</strain>
    </source>
</reference>
<dbReference type="PANTHER" id="PTHR46060:SF1">
    <property type="entry name" value="MARINER MOS1 TRANSPOSASE-LIKE PROTEIN"/>
    <property type="match status" value="1"/>
</dbReference>
<sequence>MRRRTSKNSGKLLKEVLHLLESPVQEVSPIQSRNSDDAEGRTAAETVGMLWHAFNDNALGKSQIYEWFSRFKSGNMSTEDMLRPERPSTGRNDENIANIKRAIDEDRRKTIDEVSEQTNLS</sequence>
<feature type="region of interest" description="Disordered" evidence="1">
    <location>
        <begin position="76"/>
        <end position="101"/>
    </location>
</feature>
<dbReference type="EMBL" id="JAJSOF020000009">
    <property type="protein sequence ID" value="KAJ4446581.1"/>
    <property type="molecule type" value="Genomic_DNA"/>
</dbReference>
<protein>
    <recommendedName>
        <fullName evidence="2">Mos1 transposase HTH domain-containing protein</fullName>
    </recommendedName>
</protein>
<evidence type="ECO:0000313" key="3">
    <source>
        <dbReference type="EMBL" id="KAJ4446581.1"/>
    </source>
</evidence>
<feature type="domain" description="Mos1 transposase HTH" evidence="2">
    <location>
        <begin position="40"/>
        <end position="75"/>
    </location>
</feature>
<dbReference type="Proteomes" id="UP001148838">
    <property type="component" value="Unassembled WGS sequence"/>
</dbReference>
<evidence type="ECO:0000259" key="2">
    <source>
        <dbReference type="Pfam" id="PF17906"/>
    </source>
</evidence>
<proteinExistence type="predicted"/>
<evidence type="ECO:0000256" key="1">
    <source>
        <dbReference type="SAM" id="MobiDB-lite"/>
    </source>
</evidence>
<dbReference type="Gene3D" id="1.10.10.1450">
    <property type="match status" value="1"/>
</dbReference>
<dbReference type="Pfam" id="PF17906">
    <property type="entry name" value="HTH_48"/>
    <property type="match status" value="1"/>
</dbReference>
<organism evidence="3 4">
    <name type="scientific">Periplaneta americana</name>
    <name type="common">American cockroach</name>
    <name type="synonym">Blatta americana</name>
    <dbReference type="NCBI Taxonomy" id="6978"/>
    <lineage>
        <taxon>Eukaryota</taxon>
        <taxon>Metazoa</taxon>
        <taxon>Ecdysozoa</taxon>
        <taxon>Arthropoda</taxon>
        <taxon>Hexapoda</taxon>
        <taxon>Insecta</taxon>
        <taxon>Pterygota</taxon>
        <taxon>Neoptera</taxon>
        <taxon>Polyneoptera</taxon>
        <taxon>Dictyoptera</taxon>
        <taxon>Blattodea</taxon>
        <taxon>Blattoidea</taxon>
        <taxon>Blattidae</taxon>
        <taxon>Blattinae</taxon>
        <taxon>Periplaneta</taxon>
    </lineage>
</organism>
<accession>A0ABQ8TKZ5</accession>